<evidence type="ECO:0000313" key="18">
    <source>
        <dbReference type="EMBL" id="TYS71150.1"/>
    </source>
</evidence>
<dbReference type="PANTHER" id="PTHR10954:SF23">
    <property type="entry name" value="RIBONUCLEASE"/>
    <property type="match status" value="1"/>
</dbReference>
<evidence type="ECO:0000256" key="14">
    <source>
        <dbReference type="HAMAP-Rule" id="MF_00053"/>
    </source>
</evidence>
<dbReference type="AlphaFoldDB" id="A0A1Y0CQ92"/>
<evidence type="ECO:0000256" key="4">
    <source>
        <dbReference type="ARBA" id="ARBA00004496"/>
    </source>
</evidence>
<evidence type="ECO:0000313" key="20">
    <source>
        <dbReference type="Proteomes" id="UP000324517"/>
    </source>
</evidence>
<evidence type="ECO:0000256" key="6">
    <source>
        <dbReference type="ARBA" id="ARBA00012180"/>
    </source>
</evidence>
<dbReference type="GO" id="GO:0000287">
    <property type="term" value="F:magnesium ion binding"/>
    <property type="evidence" value="ECO:0007669"/>
    <property type="project" value="UniProtKB-UniRule"/>
</dbReference>
<evidence type="ECO:0000313" key="19">
    <source>
        <dbReference type="Proteomes" id="UP000195573"/>
    </source>
</evidence>
<accession>A0A1Y0CQ92</accession>
<feature type="binding site" evidence="14 15">
    <location>
        <position position="108"/>
    </location>
    <ligand>
        <name>a divalent metal cation</name>
        <dbReference type="ChEBI" id="CHEBI:60240"/>
    </ligand>
</feature>
<dbReference type="EC" id="3.1.26.4" evidence="6 14"/>
<dbReference type="InterPro" id="IPR012295">
    <property type="entry name" value="TBP_dom_sf"/>
</dbReference>
<sequence length="318" mass="34457">MSYQVIQVSGTILNKIESFYKEHKIDKLPAGAVFVAKSPTCNITAYKSGKVLFQGKGADEEANIWKGFGATAAPSKSSKKATTVSSSGNKVKSSLPAGFASLSVIGSDEVGTGDYFGPITVCAAYVKKEQMAMLKELGVQDSKALNDEKIVRIAKAILPHVPYSLLVLHNEKYNELQQSGMSQGKIKALLHNKALQHVLDKIAPEKPDAILIDQFAESGIYYRHVAQQKNIVRENVYFHTKAEGLHLSVAAASIIARYSFLKEMDKLSELAGITIPKGAGSKVDAAAARVIEKHGESFLNKVAKVHFANTLKAKKLVR</sequence>
<dbReference type="GO" id="GO:0004523">
    <property type="term" value="F:RNA-DNA hybrid ribonuclease activity"/>
    <property type="evidence" value="ECO:0007669"/>
    <property type="project" value="UniProtKB-UniRule"/>
</dbReference>
<dbReference type="Proteomes" id="UP000324517">
    <property type="component" value="Unassembled WGS sequence"/>
</dbReference>
<dbReference type="PANTHER" id="PTHR10954">
    <property type="entry name" value="RIBONUCLEASE H2 SUBUNIT A"/>
    <property type="match status" value="1"/>
</dbReference>
<keyword evidence="11 14" id="KW-0255">Endonuclease</keyword>
<keyword evidence="13 14" id="KW-0460">Magnesium</keyword>
<evidence type="ECO:0000256" key="9">
    <source>
        <dbReference type="ARBA" id="ARBA00022722"/>
    </source>
</evidence>
<dbReference type="CDD" id="cd14796">
    <property type="entry name" value="RNAse_HIII_N"/>
    <property type="match status" value="1"/>
</dbReference>
<dbReference type="GO" id="GO:0032299">
    <property type="term" value="C:ribonuclease H2 complex"/>
    <property type="evidence" value="ECO:0007669"/>
    <property type="project" value="TreeGrafter"/>
</dbReference>
<dbReference type="PIRSF" id="PIRSF037748">
    <property type="entry name" value="RnhC"/>
    <property type="match status" value="1"/>
</dbReference>
<dbReference type="KEGG" id="bhk:B4U37_16385"/>
<protein>
    <recommendedName>
        <fullName evidence="7 14">Ribonuclease HIII</fullName>
        <shortName evidence="14">RNase HIII</shortName>
        <ecNumber evidence="6 14">3.1.26.4</ecNumber>
    </recommendedName>
</protein>
<dbReference type="InterPro" id="IPR024567">
    <property type="entry name" value="RNase_HII/HIII_dom"/>
</dbReference>
<evidence type="ECO:0000256" key="13">
    <source>
        <dbReference type="ARBA" id="ARBA00022842"/>
    </source>
</evidence>
<dbReference type="GO" id="GO:0043137">
    <property type="term" value="P:DNA replication, removal of RNA primer"/>
    <property type="evidence" value="ECO:0007669"/>
    <property type="project" value="TreeGrafter"/>
</dbReference>
<comment type="cofactor">
    <cofactor evidence="14 15">
        <name>Mn(2+)</name>
        <dbReference type="ChEBI" id="CHEBI:29035"/>
    </cofactor>
    <cofactor evidence="14 15">
        <name>Mg(2+)</name>
        <dbReference type="ChEBI" id="CHEBI:18420"/>
    </cofactor>
    <text evidence="14 15">Manganese or magnesium. Binds 1 divalent metal ion per monomer in the absence of substrate. May bind a second metal ion after substrate binding.</text>
</comment>
<dbReference type="PROSITE" id="PS51975">
    <property type="entry name" value="RNASE_H_2"/>
    <property type="match status" value="1"/>
</dbReference>
<dbReference type="CDD" id="cd06590">
    <property type="entry name" value="RNase_HII_bacteria_HIII_like"/>
    <property type="match status" value="1"/>
</dbReference>
<name>A0A1Y0CQ92_9BACI</name>
<dbReference type="EMBL" id="VTET01000007">
    <property type="protein sequence ID" value="TYS71150.1"/>
    <property type="molecule type" value="Genomic_DNA"/>
</dbReference>
<dbReference type="EMBL" id="CP020880">
    <property type="protein sequence ID" value="ART77533.1"/>
    <property type="molecule type" value="Genomic_DNA"/>
</dbReference>
<evidence type="ECO:0000256" key="12">
    <source>
        <dbReference type="ARBA" id="ARBA00022801"/>
    </source>
</evidence>
<comment type="cofactor">
    <cofactor evidence="2">
        <name>Mg(2+)</name>
        <dbReference type="ChEBI" id="CHEBI:18420"/>
    </cofactor>
</comment>
<dbReference type="NCBIfam" id="TIGR00716">
    <property type="entry name" value="rnhC"/>
    <property type="match status" value="1"/>
</dbReference>
<comment type="function">
    <text evidence="3 14">Endonuclease that specifically degrades the RNA of RNA-DNA hybrids.</text>
</comment>
<evidence type="ECO:0000259" key="16">
    <source>
        <dbReference type="PROSITE" id="PS51975"/>
    </source>
</evidence>
<dbReference type="Gene3D" id="3.30.420.10">
    <property type="entry name" value="Ribonuclease H-like superfamily/Ribonuclease H"/>
    <property type="match status" value="1"/>
</dbReference>
<dbReference type="InterPro" id="IPR036397">
    <property type="entry name" value="RNaseH_sf"/>
</dbReference>
<dbReference type="Pfam" id="PF01351">
    <property type="entry name" value="RNase_HII"/>
    <property type="match status" value="1"/>
</dbReference>
<evidence type="ECO:0000256" key="15">
    <source>
        <dbReference type="PROSITE-ProRule" id="PRU01319"/>
    </source>
</evidence>
<evidence type="ECO:0000313" key="17">
    <source>
        <dbReference type="EMBL" id="ART77533.1"/>
    </source>
</evidence>
<comment type="similarity">
    <text evidence="5 14">Belongs to the RNase HII family. RnhC subfamily.</text>
</comment>
<proteinExistence type="inferred from homology"/>
<evidence type="ECO:0000256" key="10">
    <source>
        <dbReference type="ARBA" id="ARBA00022723"/>
    </source>
</evidence>
<dbReference type="RefSeq" id="WP_088019059.1">
    <property type="nucleotide sequence ID" value="NZ_CP020880.1"/>
</dbReference>
<gene>
    <name evidence="14" type="primary">rnhC</name>
    <name evidence="17" type="ORF">B4U37_16385</name>
    <name evidence="18" type="ORF">FZC75_14050</name>
</gene>
<evidence type="ECO:0000256" key="5">
    <source>
        <dbReference type="ARBA" id="ARBA00008378"/>
    </source>
</evidence>
<dbReference type="InterPro" id="IPR004641">
    <property type="entry name" value="RNase_HIII"/>
</dbReference>
<dbReference type="GO" id="GO:0003723">
    <property type="term" value="F:RNA binding"/>
    <property type="evidence" value="ECO:0007669"/>
    <property type="project" value="UniProtKB-UniRule"/>
</dbReference>
<dbReference type="HAMAP" id="MF_00053">
    <property type="entry name" value="RNase_HIII"/>
    <property type="match status" value="1"/>
</dbReference>
<dbReference type="GO" id="GO:0006298">
    <property type="term" value="P:mismatch repair"/>
    <property type="evidence" value="ECO:0007669"/>
    <property type="project" value="TreeGrafter"/>
</dbReference>
<keyword evidence="8 14" id="KW-0963">Cytoplasm</keyword>
<comment type="catalytic activity">
    <reaction evidence="1 14 15">
        <text>Endonucleolytic cleavage to 5'-phosphomonoester.</text>
        <dbReference type="EC" id="3.1.26.4"/>
    </reaction>
</comment>
<dbReference type="OrthoDB" id="9777935at2"/>
<dbReference type="InterPro" id="IPR012337">
    <property type="entry name" value="RNaseH-like_sf"/>
</dbReference>
<dbReference type="GO" id="GO:0005737">
    <property type="term" value="C:cytoplasm"/>
    <property type="evidence" value="ECO:0007669"/>
    <property type="project" value="UniProtKB-SubCell"/>
</dbReference>
<dbReference type="Proteomes" id="UP000195573">
    <property type="component" value="Chromosome"/>
</dbReference>
<feature type="binding site" evidence="14 15">
    <location>
        <position position="109"/>
    </location>
    <ligand>
        <name>a divalent metal cation</name>
        <dbReference type="ChEBI" id="CHEBI:60240"/>
    </ligand>
</feature>
<evidence type="ECO:0000256" key="2">
    <source>
        <dbReference type="ARBA" id="ARBA00001946"/>
    </source>
</evidence>
<organism evidence="18 20">
    <name type="scientific">Sutcliffiella horikoshii</name>
    <dbReference type="NCBI Taxonomy" id="79883"/>
    <lineage>
        <taxon>Bacteria</taxon>
        <taxon>Bacillati</taxon>
        <taxon>Bacillota</taxon>
        <taxon>Bacilli</taxon>
        <taxon>Bacillales</taxon>
        <taxon>Bacillaceae</taxon>
        <taxon>Sutcliffiella</taxon>
    </lineage>
</organism>
<feature type="binding site" evidence="14 15">
    <location>
        <position position="213"/>
    </location>
    <ligand>
        <name>a divalent metal cation</name>
        <dbReference type="ChEBI" id="CHEBI:60240"/>
    </ligand>
</feature>
<keyword evidence="19" id="KW-1185">Reference proteome</keyword>
<keyword evidence="12 14" id="KW-0378">Hydrolase</keyword>
<dbReference type="FunFam" id="3.30.420.10:FF:000047">
    <property type="entry name" value="Ribonuclease HIII"/>
    <property type="match status" value="1"/>
</dbReference>
<dbReference type="Pfam" id="PF11858">
    <property type="entry name" value="DUF3378"/>
    <property type="match status" value="1"/>
</dbReference>
<dbReference type="SUPFAM" id="SSF53098">
    <property type="entry name" value="Ribonuclease H-like"/>
    <property type="match status" value="1"/>
</dbReference>
<reference evidence="17 19" key="1">
    <citation type="submission" date="2017-04" db="EMBL/GenBank/DDBJ databases">
        <title>Complete Genome Sequence of the Bacillus horikoshii 20a strain from Cuatro Cienegas, Coahuila, Mexico.</title>
        <authorList>
            <person name="Zarza E."/>
            <person name="Alcaraz L.D."/>
            <person name="Aguilar-Salinas B."/>
            <person name="Islas A."/>
            <person name="Olmedo-Alvarez G."/>
        </authorList>
    </citation>
    <scope>NUCLEOTIDE SEQUENCE [LARGE SCALE GENOMIC DNA]</scope>
    <source>
        <strain evidence="17 19">20a</strain>
    </source>
</reference>
<dbReference type="InterPro" id="IPR001352">
    <property type="entry name" value="RNase_HII/HIII"/>
</dbReference>
<dbReference type="Gene3D" id="3.30.310.10">
    <property type="entry name" value="TATA-Binding Protein"/>
    <property type="match status" value="1"/>
</dbReference>
<evidence type="ECO:0000256" key="3">
    <source>
        <dbReference type="ARBA" id="ARBA00004065"/>
    </source>
</evidence>
<comment type="subcellular location">
    <subcellularLocation>
        <location evidence="4 14">Cytoplasm</location>
    </subcellularLocation>
</comment>
<keyword evidence="10 14" id="KW-0479">Metal-binding</keyword>
<dbReference type="GeneID" id="96739988"/>
<evidence type="ECO:0000256" key="8">
    <source>
        <dbReference type="ARBA" id="ARBA00022490"/>
    </source>
</evidence>
<evidence type="ECO:0000256" key="1">
    <source>
        <dbReference type="ARBA" id="ARBA00000077"/>
    </source>
</evidence>
<feature type="domain" description="RNase H type-2" evidence="16">
    <location>
        <begin position="102"/>
        <end position="318"/>
    </location>
</feature>
<reference evidence="18 20" key="2">
    <citation type="submission" date="2019-08" db="EMBL/GenBank/DDBJ databases">
        <title>Bacillus genomes from the desert of Cuatro Cienegas, Coahuila.</title>
        <authorList>
            <person name="Olmedo-Alvarez G."/>
        </authorList>
    </citation>
    <scope>NUCLEOTIDE SEQUENCE [LARGE SCALE GENOMIC DNA]</scope>
    <source>
        <strain evidence="18 20">CH98b_3T</strain>
    </source>
</reference>
<keyword evidence="9 14" id="KW-0540">Nuclease</keyword>
<evidence type="ECO:0000256" key="11">
    <source>
        <dbReference type="ARBA" id="ARBA00022759"/>
    </source>
</evidence>
<dbReference type="InterPro" id="IPR024568">
    <property type="entry name" value="RNase_HIII_N"/>
</dbReference>
<evidence type="ECO:0000256" key="7">
    <source>
        <dbReference type="ARBA" id="ARBA00021407"/>
    </source>
</evidence>